<dbReference type="EMBL" id="JASBWV010000002">
    <property type="protein sequence ID" value="KAJ9127685.1"/>
    <property type="molecule type" value="Genomic_DNA"/>
</dbReference>
<reference evidence="1" key="1">
    <citation type="submission" date="2023-04" db="EMBL/GenBank/DDBJ databases">
        <title>Draft Genome sequencing of Naganishia species isolated from polar environments using Oxford Nanopore Technology.</title>
        <authorList>
            <person name="Leo P."/>
            <person name="Venkateswaran K."/>
        </authorList>
    </citation>
    <scope>NUCLEOTIDE SEQUENCE</scope>
    <source>
        <strain evidence="1">DBVPG 5303</strain>
    </source>
</reference>
<organism evidence="1 2">
    <name type="scientific">Naganishia onofrii</name>
    <dbReference type="NCBI Taxonomy" id="1851511"/>
    <lineage>
        <taxon>Eukaryota</taxon>
        <taxon>Fungi</taxon>
        <taxon>Dikarya</taxon>
        <taxon>Basidiomycota</taxon>
        <taxon>Agaricomycotina</taxon>
        <taxon>Tremellomycetes</taxon>
        <taxon>Filobasidiales</taxon>
        <taxon>Filobasidiaceae</taxon>
        <taxon>Naganishia</taxon>
    </lineage>
</organism>
<keyword evidence="2" id="KW-1185">Reference proteome</keyword>
<dbReference type="Proteomes" id="UP001234202">
    <property type="component" value="Unassembled WGS sequence"/>
</dbReference>
<protein>
    <submittedName>
        <fullName evidence="1">Uncharacterized protein</fullName>
    </submittedName>
</protein>
<evidence type="ECO:0000313" key="1">
    <source>
        <dbReference type="EMBL" id="KAJ9127685.1"/>
    </source>
</evidence>
<gene>
    <name evidence="1" type="ORF">QFC24_001095</name>
</gene>
<comment type="caution">
    <text evidence="1">The sequence shown here is derived from an EMBL/GenBank/DDBJ whole genome shotgun (WGS) entry which is preliminary data.</text>
</comment>
<accession>A0ACC2XVM8</accession>
<evidence type="ECO:0000313" key="2">
    <source>
        <dbReference type="Proteomes" id="UP001234202"/>
    </source>
</evidence>
<sequence>MLLWSTADKTLENKKGKKDTLAATKPDIPMPTLKFKVNAPAVIPAAPVDKASQRRTSTSVLSHDPPKSEVQQPKNPRRKRDAPDAIDDELLGLTDDLPKPVIAPPEPEPKPKKVKLAFKPPVTPSASMEKPPANKNGGRAIHALPSKPIASVVSSSAPINTGSPAISQTSERKIKLSTSQRPSAVATTTYTPPVPAPSAVSTPLTASSGLSTDPTALVSDQWRELPGLQLPIRKLRVQKYLQDITKEPIFAPVSGCFVLAGLSY</sequence>
<proteinExistence type="predicted"/>
<name>A0ACC2XVM8_9TREE</name>